<feature type="domain" description="NADH:flavin oxidoreductase/NADH oxidase N-terminal" evidence="5">
    <location>
        <begin position="23"/>
        <end position="299"/>
    </location>
</feature>
<dbReference type="GO" id="GO:0010181">
    <property type="term" value="F:FMN binding"/>
    <property type="evidence" value="ECO:0007669"/>
    <property type="project" value="InterPro"/>
</dbReference>
<dbReference type="OrthoDB" id="1663137at2759"/>
<accession>A0A9P8VQA9</accession>
<keyword evidence="7" id="KW-1185">Reference proteome</keyword>
<dbReference type="InterPro" id="IPR051799">
    <property type="entry name" value="NADH_flavin_oxidoreductase"/>
</dbReference>
<evidence type="ECO:0000256" key="1">
    <source>
        <dbReference type="ARBA" id="ARBA00005979"/>
    </source>
</evidence>
<dbReference type="SUPFAM" id="SSF51395">
    <property type="entry name" value="FMN-linked oxidoreductases"/>
    <property type="match status" value="1"/>
</dbReference>
<dbReference type="EMBL" id="JAGPYM010000071">
    <property type="protein sequence ID" value="KAH6869484.1"/>
    <property type="molecule type" value="Genomic_DNA"/>
</dbReference>
<evidence type="ECO:0000313" key="6">
    <source>
        <dbReference type="EMBL" id="KAH6869484.1"/>
    </source>
</evidence>
<dbReference type="AlphaFoldDB" id="A0A9P8VQA9"/>
<evidence type="ECO:0000259" key="5">
    <source>
        <dbReference type="Pfam" id="PF00724"/>
    </source>
</evidence>
<gene>
    <name evidence="6" type="ORF">B0T10DRAFT_533849</name>
</gene>
<keyword evidence="3" id="KW-0288">FMN</keyword>
<dbReference type="GO" id="GO:0016491">
    <property type="term" value="F:oxidoreductase activity"/>
    <property type="evidence" value="ECO:0007669"/>
    <property type="project" value="UniProtKB-KW"/>
</dbReference>
<evidence type="ECO:0000313" key="7">
    <source>
        <dbReference type="Proteomes" id="UP000777438"/>
    </source>
</evidence>
<reference evidence="6 7" key="1">
    <citation type="journal article" date="2021" name="Nat. Commun.">
        <title>Genetic determinants of endophytism in the Arabidopsis root mycobiome.</title>
        <authorList>
            <person name="Mesny F."/>
            <person name="Miyauchi S."/>
            <person name="Thiergart T."/>
            <person name="Pickel B."/>
            <person name="Atanasova L."/>
            <person name="Karlsson M."/>
            <person name="Huettel B."/>
            <person name="Barry K.W."/>
            <person name="Haridas S."/>
            <person name="Chen C."/>
            <person name="Bauer D."/>
            <person name="Andreopoulos W."/>
            <person name="Pangilinan J."/>
            <person name="LaButti K."/>
            <person name="Riley R."/>
            <person name="Lipzen A."/>
            <person name="Clum A."/>
            <person name="Drula E."/>
            <person name="Henrissat B."/>
            <person name="Kohler A."/>
            <person name="Grigoriev I.V."/>
            <person name="Martin F.M."/>
            <person name="Hacquard S."/>
        </authorList>
    </citation>
    <scope>NUCLEOTIDE SEQUENCE [LARGE SCALE GENOMIC DNA]</scope>
    <source>
        <strain evidence="6 7">MPI-CAGE-CH-0241</strain>
    </source>
</reference>
<dbReference type="Proteomes" id="UP000777438">
    <property type="component" value="Unassembled WGS sequence"/>
</dbReference>
<evidence type="ECO:0000256" key="4">
    <source>
        <dbReference type="ARBA" id="ARBA00023002"/>
    </source>
</evidence>
<protein>
    <recommendedName>
        <fullName evidence="5">NADH:flavin oxidoreductase/NADH oxidase N-terminal domain-containing protein</fullName>
    </recommendedName>
</protein>
<proteinExistence type="inferred from homology"/>
<dbReference type="PANTHER" id="PTHR43656:SF2">
    <property type="entry name" value="BINDING OXIDOREDUCTASE, PUTATIVE (AFU_ORTHOLOGUE AFUA_2G08260)-RELATED"/>
    <property type="match status" value="1"/>
</dbReference>
<comment type="caution">
    <text evidence="6">The sequence shown here is derived from an EMBL/GenBank/DDBJ whole genome shotgun (WGS) entry which is preliminary data.</text>
</comment>
<evidence type="ECO:0000256" key="3">
    <source>
        <dbReference type="ARBA" id="ARBA00022643"/>
    </source>
</evidence>
<keyword evidence="4" id="KW-0560">Oxidoreductase</keyword>
<dbReference type="PANTHER" id="PTHR43656">
    <property type="entry name" value="BINDING OXIDOREDUCTASE, PUTATIVE (AFU_ORTHOLOGUE AFUA_2G08260)-RELATED"/>
    <property type="match status" value="1"/>
</dbReference>
<dbReference type="Gene3D" id="3.20.20.70">
    <property type="entry name" value="Aldolase class I"/>
    <property type="match status" value="1"/>
</dbReference>
<keyword evidence="2" id="KW-0285">Flavoprotein</keyword>
<dbReference type="Pfam" id="PF00724">
    <property type="entry name" value="Oxidored_FMN"/>
    <property type="match status" value="1"/>
</dbReference>
<name>A0A9P8VQA9_9HYPO</name>
<evidence type="ECO:0000256" key="2">
    <source>
        <dbReference type="ARBA" id="ARBA00022630"/>
    </source>
</evidence>
<organism evidence="6 7">
    <name type="scientific">Thelonectria olida</name>
    <dbReference type="NCBI Taxonomy" id="1576542"/>
    <lineage>
        <taxon>Eukaryota</taxon>
        <taxon>Fungi</taxon>
        <taxon>Dikarya</taxon>
        <taxon>Ascomycota</taxon>
        <taxon>Pezizomycotina</taxon>
        <taxon>Sordariomycetes</taxon>
        <taxon>Hypocreomycetidae</taxon>
        <taxon>Hypocreales</taxon>
        <taxon>Nectriaceae</taxon>
        <taxon>Thelonectria</taxon>
    </lineage>
</organism>
<dbReference type="InterPro" id="IPR013785">
    <property type="entry name" value="Aldolase_TIM"/>
</dbReference>
<comment type="similarity">
    <text evidence="1">Belongs to the NADH:flavin oxidoreductase/NADH oxidase family.</text>
</comment>
<sequence length="355" mass="38352">MVDEKYLGSPGDVAVSGPDSTILEGWTAWTKGVHEHGCHIIAQLNHPGRQSPLGAGKRSLFSKTLAPSAIPLNLGDSWIACVARALVFGTPQAMARDQIDDVVVQFIRAAKLASKAGFDGVEIHAAHGFLLSQFLSSSSNKRSDEFGGSAEKRAEIVLRIIRAIRREIPQSFCVGVKINTADHMNPGGFDEMLRQVELIHKEKPDYIQLSGGSFENPEMLSTRNSLPGTDTKTGRAIAREGFFIQASKEIRRKLPDLLLIVTGGFRSRQGVNNALEDGACDAVGFGRPAVKFPDLPDEIMFNDKLGEEEARFDVEAAPVPGLIATKIRSVGAGAETVLYKGYQEIRGTLPQSTAS</sequence>
<dbReference type="InterPro" id="IPR001155">
    <property type="entry name" value="OxRdtase_FMN_N"/>
</dbReference>